<feature type="compositionally biased region" description="Basic and acidic residues" evidence="2">
    <location>
        <begin position="68"/>
        <end position="82"/>
    </location>
</feature>
<dbReference type="SMART" id="SM00993">
    <property type="entry name" value="YL1_C"/>
    <property type="match status" value="1"/>
</dbReference>
<evidence type="ECO:0000256" key="2">
    <source>
        <dbReference type="SAM" id="MobiDB-lite"/>
    </source>
</evidence>
<accession>A0ABR3FWR9</accession>
<sequence>MLAVMAEMPIEEPDPEDDKDFAVEKFEEDVFESDFESTDEEEAQREETEVGEKDVQDEEKRARKTARSRLEKATAAAHERQKATFNPTASSSQPKPKPKPKSKRTLTISLDPETGNVVQDEATSRKKRQSTRTHTVMNSSATIKRALQSEQQKALQTPKKTKSDTPALTQAELIARALDNEEGNIVEHRDYLKIEEEKRKRARVVRESISGPLVRWISKGEEVKVEVTPPPPPPPPPAPTVNPTGYSFSYGFSQNPPASGTMSYGQYTFSTTTSYYRSDGIPGASQSSTALSSSPSTSTTTSAALPILQLAPVSFSVPTPAPVQTSQPPPKPTFRTEKVNKNYLVHELDQHEKVTKPQWSETMEAVFGGHVKWEDAKVYSGKSRPLSRLRQTCPITGLQAKYLDPRTGVPFADVQAYEVLTGLISHDYVWSPELGCYTRKATSSTPTREASADLDAMDMT</sequence>
<feature type="domain" description="Vps72/YL1 C-terminal" evidence="3">
    <location>
        <begin position="391"/>
        <end position="420"/>
    </location>
</feature>
<comment type="caution">
    <text evidence="4">The sequence shown here is derived from an EMBL/GenBank/DDBJ whole genome shotgun (WGS) entry which is preliminary data.</text>
</comment>
<dbReference type="PANTHER" id="PTHR13275:SF4">
    <property type="entry name" value="VACUOLAR PROTEIN SORTING-ASSOCIATED PROTEIN 72 HOMOLOG"/>
    <property type="match status" value="1"/>
</dbReference>
<feature type="compositionally biased region" description="Basic and acidic residues" evidence="2">
    <location>
        <begin position="45"/>
        <end position="61"/>
    </location>
</feature>
<evidence type="ECO:0000313" key="5">
    <source>
        <dbReference type="Proteomes" id="UP001465976"/>
    </source>
</evidence>
<name>A0ABR3FWR9_9AGAR</name>
<keyword evidence="5" id="KW-1185">Reference proteome</keyword>
<evidence type="ECO:0000256" key="1">
    <source>
        <dbReference type="ARBA" id="ARBA00006832"/>
    </source>
</evidence>
<dbReference type="InterPro" id="IPR046757">
    <property type="entry name" value="YL1_N"/>
</dbReference>
<feature type="region of interest" description="Disordered" evidence="2">
    <location>
        <begin position="441"/>
        <end position="460"/>
    </location>
</feature>
<dbReference type="EMBL" id="JBAHYK010000049">
    <property type="protein sequence ID" value="KAL0579773.1"/>
    <property type="molecule type" value="Genomic_DNA"/>
</dbReference>
<feature type="region of interest" description="Disordered" evidence="2">
    <location>
        <begin position="224"/>
        <end position="243"/>
    </location>
</feature>
<proteinExistence type="inferred from homology"/>
<dbReference type="Pfam" id="PF08265">
    <property type="entry name" value="YL1_C"/>
    <property type="match status" value="1"/>
</dbReference>
<evidence type="ECO:0000313" key="4">
    <source>
        <dbReference type="EMBL" id="KAL0579773.1"/>
    </source>
</evidence>
<feature type="region of interest" description="Disordered" evidence="2">
    <location>
        <begin position="1"/>
        <end position="168"/>
    </location>
</feature>
<dbReference type="Pfam" id="PF05764">
    <property type="entry name" value="YL1"/>
    <property type="match status" value="1"/>
</dbReference>
<dbReference type="PANTHER" id="PTHR13275">
    <property type="entry name" value="YL-1 PROTEIN TRANSCRIPTION FACTOR-LIKE 1"/>
    <property type="match status" value="1"/>
</dbReference>
<comment type="similarity">
    <text evidence="1">Belongs to the VPS72/YL1 family.</text>
</comment>
<protein>
    <recommendedName>
        <fullName evidence="3">Vps72/YL1 C-terminal domain-containing protein</fullName>
    </recommendedName>
</protein>
<gene>
    <name evidence="4" type="ORF">V5O48_002267</name>
</gene>
<feature type="compositionally biased region" description="Pro residues" evidence="2">
    <location>
        <begin position="228"/>
        <end position="240"/>
    </location>
</feature>
<organism evidence="4 5">
    <name type="scientific">Marasmius crinis-equi</name>
    <dbReference type="NCBI Taxonomy" id="585013"/>
    <lineage>
        <taxon>Eukaryota</taxon>
        <taxon>Fungi</taxon>
        <taxon>Dikarya</taxon>
        <taxon>Basidiomycota</taxon>
        <taxon>Agaricomycotina</taxon>
        <taxon>Agaricomycetes</taxon>
        <taxon>Agaricomycetidae</taxon>
        <taxon>Agaricales</taxon>
        <taxon>Marasmiineae</taxon>
        <taxon>Marasmiaceae</taxon>
        <taxon>Marasmius</taxon>
    </lineage>
</organism>
<feature type="compositionally biased region" description="Acidic residues" evidence="2">
    <location>
        <begin position="26"/>
        <end position="44"/>
    </location>
</feature>
<evidence type="ECO:0000259" key="3">
    <source>
        <dbReference type="SMART" id="SM00993"/>
    </source>
</evidence>
<feature type="compositionally biased region" description="Acidic residues" evidence="2">
    <location>
        <begin position="9"/>
        <end position="19"/>
    </location>
</feature>
<dbReference type="Proteomes" id="UP001465976">
    <property type="component" value="Unassembled WGS sequence"/>
</dbReference>
<feature type="compositionally biased region" description="Polar residues" evidence="2">
    <location>
        <begin position="132"/>
        <end position="155"/>
    </location>
</feature>
<dbReference type="InterPro" id="IPR013272">
    <property type="entry name" value="Vps72/YL1_C"/>
</dbReference>
<reference evidence="4 5" key="1">
    <citation type="submission" date="2024-02" db="EMBL/GenBank/DDBJ databases">
        <title>A draft genome for the cacao thread blight pathogen Marasmius crinis-equi.</title>
        <authorList>
            <person name="Cohen S.P."/>
            <person name="Baruah I.K."/>
            <person name="Amoako-Attah I."/>
            <person name="Bukari Y."/>
            <person name="Meinhardt L.W."/>
            <person name="Bailey B.A."/>
        </authorList>
    </citation>
    <scope>NUCLEOTIDE SEQUENCE [LARGE SCALE GENOMIC DNA]</scope>
    <source>
        <strain evidence="4 5">GH-76</strain>
    </source>
</reference>